<proteinExistence type="predicted"/>
<organism evidence="1 2">
    <name type="scientific">Portunus trituberculatus</name>
    <name type="common">Swimming crab</name>
    <name type="synonym">Neptunus trituberculatus</name>
    <dbReference type="NCBI Taxonomy" id="210409"/>
    <lineage>
        <taxon>Eukaryota</taxon>
        <taxon>Metazoa</taxon>
        <taxon>Ecdysozoa</taxon>
        <taxon>Arthropoda</taxon>
        <taxon>Crustacea</taxon>
        <taxon>Multicrustacea</taxon>
        <taxon>Malacostraca</taxon>
        <taxon>Eumalacostraca</taxon>
        <taxon>Eucarida</taxon>
        <taxon>Decapoda</taxon>
        <taxon>Pleocyemata</taxon>
        <taxon>Brachyura</taxon>
        <taxon>Eubrachyura</taxon>
        <taxon>Portunoidea</taxon>
        <taxon>Portunidae</taxon>
        <taxon>Portuninae</taxon>
        <taxon>Portunus</taxon>
    </lineage>
</organism>
<reference evidence="1 2" key="1">
    <citation type="submission" date="2019-05" db="EMBL/GenBank/DDBJ databases">
        <title>Another draft genome of Portunus trituberculatus and its Hox gene families provides insights of decapod evolution.</title>
        <authorList>
            <person name="Jeong J.-H."/>
            <person name="Song I."/>
            <person name="Kim S."/>
            <person name="Choi T."/>
            <person name="Kim D."/>
            <person name="Ryu S."/>
            <person name="Kim W."/>
        </authorList>
    </citation>
    <scope>NUCLEOTIDE SEQUENCE [LARGE SCALE GENOMIC DNA]</scope>
    <source>
        <tissue evidence="1">Muscle</tissue>
    </source>
</reference>
<keyword evidence="2" id="KW-1185">Reference proteome</keyword>
<gene>
    <name evidence="1" type="ORF">E2C01_001509</name>
</gene>
<dbReference type="AlphaFoldDB" id="A0A5B7CJG3"/>
<dbReference type="EMBL" id="VSRR010000048">
    <property type="protein sequence ID" value="MPC08911.1"/>
    <property type="molecule type" value="Genomic_DNA"/>
</dbReference>
<name>A0A5B7CJG3_PORTR</name>
<evidence type="ECO:0000313" key="2">
    <source>
        <dbReference type="Proteomes" id="UP000324222"/>
    </source>
</evidence>
<comment type="caution">
    <text evidence="1">The sequence shown here is derived from an EMBL/GenBank/DDBJ whole genome shotgun (WGS) entry which is preliminary data.</text>
</comment>
<protein>
    <submittedName>
        <fullName evidence="1">Uncharacterized protein</fullName>
    </submittedName>
</protein>
<evidence type="ECO:0000313" key="1">
    <source>
        <dbReference type="EMBL" id="MPC08911.1"/>
    </source>
</evidence>
<dbReference type="Proteomes" id="UP000324222">
    <property type="component" value="Unassembled WGS sequence"/>
</dbReference>
<sequence>MYIKYCVIIKKSFKQYYKALNEHGLKIKHCGQQLLPNNNLPGTDNCAHFNIRP</sequence>
<accession>A0A5B7CJG3</accession>